<keyword evidence="5" id="KW-1185">Reference proteome</keyword>
<dbReference type="RefSeq" id="WP_008276859.1">
    <property type="nucleotide sequence ID" value="NZ_AAXW01000031.1"/>
</dbReference>
<sequence length="42" mass="4872">MEDAIAIAQAAKVEFLANMSHEIRPPMNLIVIIPYYWKDRVL</sequence>
<gene>
    <name evidence="4" type="ORF">CY0110_15175</name>
    <name evidence="3" type="ORF">CY0110_30800</name>
</gene>
<dbReference type="GO" id="GO:0000155">
    <property type="term" value="F:phosphorelay sensor kinase activity"/>
    <property type="evidence" value="ECO:0007669"/>
    <property type="project" value="InterPro"/>
</dbReference>
<dbReference type="SUPFAM" id="SSF47384">
    <property type="entry name" value="Homodimeric domain of signal transducing histidine kinase"/>
    <property type="match status" value="1"/>
</dbReference>
<dbReference type="EC" id="2.7.13.3" evidence="2"/>
<organism evidence="4 5">
    <name type="scientific">Crocosphaera chwakensis CCY0110</name>
    <dbReference type="NCBI Taxonomy" id="391612"/>
    <lineage>
        <taxon>Bacteria</taxon>
        <taxon>Bacillati</taxon>
        <taxon>Cyanobacteriota</taxon>
        <taxon>Cyanophyceae</taxon>
        <taxon>Oscillatoriophycideae</taxon>
        <taxon>Chroococcales</taxon>
        <taxon>Aphanothecaceae</taxon>
        <taxon>Crocosphaera</taxon>
        <taxon>Crocosphaera chwakensis</taxon>
    </lineage>
</organism>
<dbReference type="InterPro" id="IPR036097">
    <property type="entry name" value="HisK_dim/P_sf"/>
</dbReference>
<reference evidence="4 5" key="1">
    <citation type="submission" date="2007-03" db="EMBL/GenBank/DDBJ databases">
        <authorList>
            <person name="Stal L."/>
            <person name="Ferriera S."/>
            <person name="Johnson J."/>
            <person name="Kravitz S."/>
            <person name="Beeson K."/>
            <person name="Sutton G."/>
            <person name="Rogers Y.-H."/>
            <person name="Friedman R."/>
            <person name="Frazier M."/>
            <person name="Venter J.C."/>
        </authorList>
    </citation>
    <scope>NUCLEOTIDE SEQUENCE [LARGE SCALE GENOMIC DNA]</scope>
    <source>
        <strain evidence="4 5">CCY0110</strain>
    </source>
</reference>
<evidence type="ECO:0000313" key="3">
    <source>
        <dbReference type="EMBL" id="EAZ89359.1"/>
    </source>
</evidence>
<protein>
    <recommendedName>
        <fullName evidence="2">histidine kinase</fullName>
        <ecNumber evidence="2">2.7.13.3</ecNumber>
    </recommendedName>
</protein>
<comment type="caution">
    <text evidence="4">The sequence shown here is derived from an EMBL/GenBank/DDBJ whole genome shotgun (WGS) entry which is preliminary data.</text>
</comment>
<evidence type="ECO:0000256" key="1">
    <source>
        <dbReference type="ARBA" id="ARBA00000085"/>
    </source>
</evidence>
<accession>A3IU04</accession>
<dbReference type="EMBL" id="AAXW01000031">
    <property type="protein sequence ID" value="EAZ90099.1"/>
    <property type="molecule type" value="Genomic_DNA"/>
</dbReference>
<comment type="catalytic activity">
    <reaction evidence="1">
        <text>ATP + protein L-histidine = ADP + protein N-phospho-L-histidine.</text>
        <dbReference type="EC" id="2.7.13.3"/>
    </reaction>
</comment>
<name>A3IU04_9CHRO</name>
<dbReference type="Proteomes" id="UP000003781">
    <property type="component" value="Unassembled WGS sequence"/>
</dbReference>
<dbReference type="EMBL" id="AAXW01000046">
    <property type="protein sequence ID" value="EAZ89359.1"/>
    <property type="molecule type" value="Genomic_DNA"/>
</dbReference>
<evidence type="ECO:0000313" key="4">
    <source>
        <dbReference type="EMBL" id="EAZ90099.1"/>
    </source>
</evidence>
<evidence type="ECO:0000313" key="5">
    <source>
        <dbReference type="Proteomes" id="UP000003781"/>
    </source>
</evidence>
<dbReference type="Gene3D" id="1.10.287.130">
    <property type="match status" value="1"/>
</dbReference>
<dbReference type="AlphaFoldDB" id="A3IU04"/>
<proteinExistence type="predicted"/>
<evidence type="ECO:0000256" key="2">
    <source>
        <dbReference type="ARBA" id="ARBA00012438"/>
    </source>
</evidence>